<organism evidence="5 6">
    <name type="scientific">Robertmurraya siralis</name>
    <dbReference type="NCBI Taxonomy" id="77777"/>
    <lineage>
        <taxon>Bacteria</taxon>
        <taxon>Bacillati</taxon>
        <taxon>Bacillota</taxon>
        <taxon>Bacilli</taxon>
        <taxon>Bacillales</taxon>
        <taxon>Bacillaceae</taxon>
        <taxon>Robertmurraya</taxon>
    </lineage>
</organism>
<evidence type="ECO:0000256" key="3">
    <source>
        <dbReference type="ARBA" id="ARBA00022840"/>
    </source>
</evidence>
<evidence type="ECO:0000313" key="5">
    <source>
        <dbReference type="EMBL" id="GIN60984.1"/>
    </source>
</evidence>
<keyword evidence="1" id="KW-0547">Nucleotide-binding</keyword>
<dbReference type="Gene3D" id="2.40.100.10">
    <property type="entry name" value="Cyclophilin-like"/>
    <property type="match status" value="1"/>
</dbReference>
<evidence type="ECO:0000256" key="1">
    <source>
        <dbReference type="ARBA" id="ARBA00022741"/>
    </source>
</evidence>
<dbReference type="GO" id="GO:0016787">
    <property type="term" value="F:hydrolase activity"/>
    <property type="evidence" value="ECO:0007669"/>
    <property type="project" value="UniProtKB-KW"/>
</dbReference>
<keyword evidence="6" id="KW-1185">Reference proteome</keyword>
<dbReference type="Pfam" id="PF02682">
    <property type="entry name" value="CT_C_D"/>
    <property type="match status" value="1"/>
</dbReference>
<evidence type="ECO:0000256" key="2">
    <source>
        <dbReference type="ARBA" id="ARBA00022801"/>
    </source>
</evidence>
<dbReference type="EMBL" id="BORC01000001">
    <property type="protein sequence ID" value="GIN60984.1"/>
    <property type="molecule type" value="Genomic_DNA"/>
</dbReference>
<dbReference type="GO" id="GO:0005524">
    <property type="term" value="F:ATP binding"/>
    <property type="evidence" value="ECO:0007669"/>
    <property type="project" value="UniProtKB-KW"/>
</dbReference>
<dbReference type="Proteomes" id="UP000682111">
    <property type="component" value="Unassembled WGS sequence"/>
</dbReference>
<dbReference type="InterPro" id="IPR029000">
    <property type="entry name" value="Cyclophilin-like_dom_sf"/>
</dbReference>
<dbReference type="PANTHER" id="PTHR34698:SF2">
    <property type="entry name" value="5-OXOPROLINASE SUBUNIT B"/>
    <property type="match status" value="1"/>
</dbReference>
<name>A0A919WFS4_9BACI</name>
<dbReference type="SUPFAM" id="SSF50891">
    <property type="entry name" value="Cyclophilin-like"/>
    <property type="match status" value="1"/>
</dbReference>
<dbReference type="PANTHER" id="PTHR34698">
    <property type="entry name" value="5-OXOPROLINASE SUBUNIT B"/>
    <property type="match status" value="1"/>
</dbReference>
<protein>
    <submittedName>
        <fullName evidence="5">Kinase A inhibitor</fullName>
    </submittedName>
</protein>
<keyword evidence="2" id="KW-0378">Hydrolase</keyword>
<proteinExistence type="predicted"/>
<accession>A0A919WFS4</accession>
<dbReference type="SMART" id="SM00796">
    <property type="entry name" value="AHS1"/>
    <property type="match status" value="1"/>
</dbReference>
<dbReference type="InterPro" id="IPR003833">
    <property type="entry name" value="CT_C_D"/>
</dbReference>
<comment type="caution">
    <text evidence="5">The sequence shown here is derived from an EMBL/GenBank/DDBJ whole genome shotgun (WGS) entry which is preliminary data.</text>
</comment>
<dbReference type="InterPro" id="IPR010016">
    <property type="entry name" value="PxpB"/>
</dbReference>
<evidence type="ECO:0000259" key="4">
    <source>
        <dbReference type="SMART" id="SM00796"/>
    </source>
</evidence>
<dbReference type="AlphaFoldDB" id="A0A919WFS4"/>
<dbReference type="Gene3D" id="3.30.1360.40">
    <property type="match status" value="1"/>
</dbReference>
<dbReference type="NCBIfam" id="TIGR00370">
    <property type="entry name" value="5-oxoprolinase subunit PxpB"/>
    <property type="match status" value="1"/>
</dbReference>
<sequence length="212" mass="23855">MLEFGKVIDPKTHQQIQKITNVLEHSPPSWMVEYIPAFTTITIIYKPTEILYKEACLELNKIVLNMEEHNAINQHIVTIPVCYGDEFGPDLEFVADVNSLTKKEVINIHANGNYLVYMIGFSPGFPYIGGMSEKIAAPRKKSPRLNIAAGSVGIAGKQTGIYSIDSPGGWQIIGRTPVRLFQIDKQKPAFLKAGDKIKFIPISRNEYYEWVN</sequence>
<dbReference type="SUPFAM" id="SSF160467">
    <property type="entry name" value="PH0987 N-terminal domain-like"/>
    <property type="match status" value="1"/>
</dbReference>
<keyword evidence="3" id="KW-0067">ATP-binding</keyword>
<evidence type="ECO:0000313" key="6">
    <source>
        <dbReference type="Proteomes" id="UP000682111"/>
    </source>
</evidence>
<gene>
    <name evidence="5" type="primary">kipI</name>
    <name evidence="5" type="ORF">J27TS8_09770</name>
</gene>
<reference evidence="5" key="1">
    <citation type="submission" date="2021-03" db="EMBL/GenBank/DDBJ databases">
        <title>Antimicrobial resistance genes in bacteria isolated from Japanese honey, and their potential for conferring macrolide and lincosamide resistance in the American foulbrood pathogen Paenibacillus larvae.</title>
        <authorList>
            <person name="Okamoto M."/>
            <person name="Kumagai M."/>
            <person name="Kanamori H."/>
            <person name="Takamatsu D."/>
        </authorList>
    </citation>
    <scope>NUCLEOTIDE SEQUENCE</scope>
    <source>
        <strain evidence="5">J27TS8</strain>
    </source>
</reference>
<feature type="domain" description="Carboxyltransferase" evidence="4">
    <location>
        <begin position="1"/>
        <end position="191"/>
    </location>
</feature>